<sequence length="63" mass="6969">MPKEKRGAKTTTRTGKKKKGKSAVPLQLPRRLSRSVSLESGPLGRLFQTLARHVRTLSPAYVP</sequence>
<dbReference type="AlphaFoldDB" id="A0AAD6NMJ5"/>
<feature type="region of interest" description="Disordered" evidence="1">
    <location>
        <begin position="1"/>
        <end position="26"/>
    </location>
</feature>
<evidence type="ECO:0000256" key="1">
    <source>
        <dbReference type="SAM" id="MobiDB-lite"/>
    </source>
</evidence>
<gene>
    <name evidence="2" type="ORF">Dda_1898</name>
</gene>
<evidence type="ECO:0000313" key="2">
    <source>
        <dbReference type="EMBL" id="KAJ6263335.1"/>
    </source>
</evidence>
<dbReference type="Proteomes" id="UP001221413">
    <property type="component" value="Unassembled WGS sequence"/>
</dbReference>
<evidence type="ECO:0000313" key="3">
    <source>
        <dbReference type="Proteomes" id="UP001221413"/>
    </source>
</evidence>
<comment type="caution">
    <text evidence="2">The sequence shown here is derived from an EMBL/GenBank/DDBJ whole genome shotgun (WGS) entry which is preliminary data.</text>
</comment>
<name>A0AAD6NMJ5_DREDA</name>
<reference evidence="2" key="1">
    <citation type="submission" date="2023-01" db="EMBL/GenBank/DDBJ databases">
        <title>The chitinases involved in constricting ring structure development in the nematode-trapping fungus Drechslerella dactyloides.</title>
        <authorList>
            <person name="Wang R."/>
            <person name="Zhang L."/>
            <person name="Tang P."/>
            <person name="Li S."/>
            <person name="Liang L."/>
        </authorList>
    </citation>
    <scope>NUCLEOTIDE SEQUENCE</scope>
    <source>
        <strain evidence="2">YMF1.00031</strain>
    </source>
</reference>
<accession>A0AAD6NMJ5</accession>
<organism evidence="2 3">
    <name type="scientific">Drechslerella dactyloides</name>
    <name type="common">Nematode-trapping fungus</name>
    <name type="synonym">Arthrobotrys dactyloides</name>
    <dbReference type="NCBI Taxonomy" id="74499"/>
    <lineage>
        <taxon>Eukaryota</taxon>
        <taxon>Fungi</taxon>
        <taxon>Dikarya</taxon>
        <taxon>Ascomycota</taxon>
        <taxon>Pezizomycotina</taxon>
        <taxon>Orbiliomycetes</taxon>
        <taxon>Orbiliales</taxon>
        <taxon>Orbiliaceae</taxon>
        <taxon>Drechslerella</taxon>
    </lineage>
</organism>
<protein>
    <submittedName>
        <fullName evidence="2">Uncharacterized protein</fullName>
    </submittedName>
</protein>
<proteinExistence type="predicted"/>
<keyword evidence="3" id="KW-1185">Reference proteome</keyword>
<dbReference type="EMBL" id="JAQGDS010000002">
    <property type="protein sequence ID" value="KAJ6263335.1"/>
    <property type="molecule type" value="Genomic_DNA"/>
</dbReference>